<dbReference type="Proteomes" id="UP000023152">
    <property type="component" value="Unassembled WGS sequence"/>
</dbReference>
<accession>X6LTA7</accession>
<proteinExistence type="predicted"/>
<organism evidence="1 2">
    <name type="scientific">Reticulomyxa filosa</name>
    <dbReference type="NCBI Taxonomy" id="46433"/>
    <lineage>
        <taxon>Eukaryota</taxon>
        <taxon>Sar</taxon>
        <taxon>Rhizaria</taxon>
        <taxon>Retaria</taxon>
        <taxon>Foraminifera</taxon>
        <taxon>Monothalamids</taxon>
        <taxon>Reticulomyxidae</taxon>
        <taxon>Reticulomyxa</taxon>
    </lineage>
</organism>
<sequence>MISHASFFDICKVLEKCNKELNTCHNEKLENAPLRMFYHKYLEKELVDDLRQTITQNVDDIFQDTHYSVRKMDMIYNDFFTSIKSICGIIDSMDKIVSNKRENGYDLILSSLNQDKKKKKNEQKTFNNFIVPFCCCRYFADYFTCWDSQKPPTHNRSIGIVYGCFTNNTKKSCHPNFWNRYVVHQEREGHVPPPMVLEPPSKHQDISLFSKSI</sequence>
<evidence type="ECO:0000313" key="1">
    <source>
        <dbReference type="EMBL" id="ETO04337.1"/>
    </source>
</evidence>
<comment type="caution">
    <text evidence="1">The sequence shown here is derived from an EMBL/GenBank/DDBJ whole genome shotgun (WGS) entry which is preliminary data.</text>
</comment>
<gene>
    <name evidence="1" type="ORF">RFI_33061</name>
</gene>
<reference evidence="1 2" key="1">
    <citation type="journal article" date="2013" name="Curr. Biol.">
        <title>The Genome of the Foraminiferan Reticulomyxa filosa.</title>
        <authorList>
            <person name="Glockner G."/>
            <person name="Hulsmann N."/>
            <person name="Schleicher M."/>
            <person name="Noegel A.A."/>
            <person name="Eichinger L."/>
            <person name="Gallinger C."/>
            <person name="Pawlowski J."/>
            <person name="Sierra R."/>
            <person name="Euteneuer U."/>
            <person name="Pillet L."/>
            <person name="Moustafa A."/>
            <person name="Platzer M."/>
            <person name="Groth M."/>
            <person name="Szafranski K."/>
            <person name="Schliwa M."/>
        </authorList>
    </citation>
    <scope>NUCLEOTIDE SEQUENCE [LARGE SCALE GENOMIC DNA]</scope>
</reference>
<evidence type="ECO:0000313" key="2">
    <source>
        <dbReference type="Proteomes" id="UP000023152"/>
    </source>
</evidence>
<dbReference type="EMBL" id="ASPP01029486">
    <property type="protein sequence ID" value="ETO04337.1"/>
    <property type="molecule type" value="Genomic_DNA"/>
</dbReference>
<dbReference type="AlphaFoldDB" id="X6LTA7"/>
<protein>
    <submittedName>
        <fullName evidence="1">Uncharacterized protein</fullName>
    </submittedName>
</protein>
<name>X6LTA7_RETFI</name>
<feature type="non-terminal residue" evidence="1">
    <location>
        <position position="213"/>
    </location>
</feature>
<keyword evidence="2" id="KW-1185">Reference proteome</keyword>